<dbReference type="RefSeq" id="WP_147737463.1">
    <property type="nucleotide sequence ID" value="NZ_SAXX01000024.1"/>
</dbReference>
<dbReference type="AlphaFoldDB" id="A0A5C8DWP5"/>
<keyword evidence="1" id="KW-0175">Coiled coil</keyword>
<feature type="coiled-coil region" evidence="1">
    <location>
        <begin position="147"/>
        <end position="199"/>
    </location>
</feature>
<evidence type="ECO:0000313" key="3">
    <source>
        <dbReference type="Proteomes" id="UP000324707"/>
    </source>
</evidence>
<feature type="coiled-coil region" evidence="1">
    <location>
        <begin position="385"/>
        <end position="416"/>
    </location>
</feature>
<proteinExistence type="predicted"/>
<accession>A0A5C8DWP5</accession>
<feature type="coiled-coil region" evidence="1">
    <location>
        <begin position="452"/>
        <end position="493"/>
    </location>
</feature>
<sequence>MKKDFESVFDKNISIDEYKLDNLLNKNIEINEKEFPAILIDKNDDINKYININNINSNEIVDKQNENIEINETIENDTINETENIADNENNSNDAYTEEENNLYGDLEETVALKDSDLIGIEDIDDFNLEDAVFENKKNNESEEIYKNNSENSNIENNEELNNIEKEFEKSDYDKVKEIDLIEEDNLKKENEILEYNDKEVIVPSIDSIDYIDESNYINESDSEDEIIELSGNELDLITKDNDISEDINYSVSISEMDNEKKNNENEENIIKVSDENMRKDNFLLEEQPIENSSENINDINNNINAEEEEQKRTDYYINKYKKLHEDYIKSIEEENNKIKEENKQEELNDKLISKEKEEETKNDNEIIENITEDIKEEEKTNYYINKYKKLHEDYIKSIEEENNKIKEDNKQEELNDKLISKEKEEETKNDNEIIENITEDIKEEEKTNYYINKYKKLHEDYIKSIEEENNKIKEDNKQEEIIENKIENIETSKENIAPIIEEAIQENIEDKSALNDLEISDKLSAEEEEMYKNYLGEDLNLVENENDTKEEEIKKNDNEIIENITEDIKEEEKTNYYINKYKKLHEDYIKSIEEENNKIKEDNKQEEIIENKIENIETSKENIAPVIEEAIQENIENKSALNDLDISDKLSAEEEEMYKNYLGEDLNLIEDTGDLIIEEEILEENIENEFPLNNLEITDKLSVEEEEMYKAYLGEDLELIDDIEDSENIAKSLMDEYKKEMLSNKVEISGELSEEEENIVDDILKKNKNQYYEDTIDYDSIILKELNLNEIEEIDENDFNILENFILGKEQEKGIELISINNENILKKNDFNVNNDSKSVDSFDSIDDDELLKVKENTMSEEKELYESEKKNIDLNVKVEEEFSLNKDDNESVLISEQVNKSVSKDDFDGEITQMDLDLAEKLFENEDQLNNEEYSLKHDLLLSESDIGKFRKLFSYFKNIVDKLPQDNLNEFSKTEFYDIYSALFRKFGE</sequence>
<dbReference type="Proteomes" id="UP000324707">
    <property type="component" value="Unassembled WGS sequence"/>
</dbReference>
<gene>
    <name evidence="2" type="ORF">EPJ69_11315</name>
</gene>
<comment type="caution">
    <text evidence="2">The sequence shown here is derived from an EMBL/GenBank/DDBJ whole genome shotgun (WGS) entry which is preliminary data.</text>
</comment>
<protein>
    <submittedName>
        <fullName evidence="2">Uncharacterized protein</fullName>
    </submittedName>
</protein>
<name>A0A5C8DWP5_9SPIR</name>
<evidence type="ECO:0000313" key="2">
    <source>
        <dbReference type="EMBL" id="TXJ30149.1"/>
    </source>
</evidence>
<organism evidence="2 3">
    <name type="scientific">Brachyspira aalborgi</name>
    <dbReference type="NCBI Taxonomy" id="29522"/>
    <lineage>
        <taxon>Bacteria</taxon>
        <taxon>Pseudomonadati</taxon>
        <taxon>Spirochaetota</taxon>
        <taxon>Spirochaetia</taxon>
        <taxon>Brachyspirales</taxon>
        <taxon>Brachyspiraceae</taxon>
        <taxon>Brachyspira</taxon>
    </lineage>
</organism>
<dbReference type="EMBL" id="SAXX01000024">
    <property type="protein sequence ID" value="TXJ30149.1"/>
    <property type="molecule type" value="Genomic_DNA"/>
</dbReference>
<feature type="coiled-coil region" evidence="1">
    <location>
        <begin position="257"/>
        <end position="358"/>
    </location>
</feature>
<feature type="coiled-coil region" evidence="1">
    <location>
        <begin position="540"/>
        <end position="620"/>
    </location>
</feature>
<evidence type="ECO:0000256" key="1">
    <source>
        <dbReference type="SAM" id="Coils"/>
    </source>
</evidence>
<reference evidence="2 3" key="1">
    <citation type="journal article" date="1992" name="Lakartidningen">
        <title>[Penicillin V and not amoxicillin is the first choice preparation in acute otitis].</title>
        <authorList>
            <person name="Kamme C."/>
            <person name="Lundgren K."/>
            <person name="Prellner K."/>
        </authorList>
    </citation>
    <scope>NUCLEOTIDE SEQUENCE [LARGE SCALE GENOMIC DNA]</scope>
    <source>
        <strain evidence="2 3">PC5538III-lc</strain>
    </source>
</reference>